<feature type="transmembrane region" description="Helical" evidence="1">
    <location>
        <begin position="185"/>
        <end position="206"/>
    </location>
</feature>
<organism evidence="2 3">
    <name type="scientific">Acaryochloris marina (strain MBIC 11017)</name>
    <dbReference type="NCBI Taxonomy" id="329726"/>
    <lineage>
        <taxon>Bacteria</taxon>
        <taxon>Bacillati</taxon>
        <taxon>Cyanobacteriota</taxon>
        <taxon>Cyanophyceae</taxon>
        <taxon>Acaryochloridales</taxon>
        <taxon>Acaryochloridaceae</taxon>
        <taxon>Acaryochloris</taxon>
    </lineage>
</organism>
<evidence type="ECO:0000313" key="2">
    <source>
        <dbReference type="EMBL" id="ABW28208.1"/>
    </source>
</evidence>
<dbReference type="Proteomes" id="UP000000268">
    <property type="component" value="Chromosome"/>
</dbReference>
<dbReference type="STRING" id="329726.AM1_3212"/>
<name>B0CFQ4_ACAM1</name>
<sequence>MLYGLSNLLATEFMTADHPLSAQQQELSHLNFRVLEVTPDTIIGARRTFNWECLLTWVNYTVFVRRVPLLNAQVMETDQQNLMQKAQQANQSPLPRGFQSGNAVLVAYIADQVDLEARQLCQRKTKIRFAQFYVPAASDHEGQTYLIQKTPLWGFIYYVKFRYILNRLLKPTGTPNQEPRSTAGLILTGVFVLYMLFLVVILATIFN</sequence>
<proteinExistence type="predicted"/>
<keyword evidence="1" id="KW-1133">Transmembrane helix</keyword>
<dbReference type="EMBL" id="CP000828">
    <property type="protein sequence ID" value="ABW28208.1"/>
    <property type="molecule type" value="Genomic_DNA"/>
</dbReference>
<gene>
    <name evidence="2" type="ordered locus">AM1_3212</name>
</gene>
<keyword evidence="1" id="KW-0812">Transmembrane</keyword>
<dbReference type="HOGENOM" id="CLU_1389623_0_0_3"/>
<keyword evidence="1" id="KW-0472">Membrane</keyword>
<evidence type="ECO:0000313" key="3">
    <source>
        <dbReference type="Proteomes" id="UP000000268"/>
    </source>
</evidence>
<keyword evidence="3" id="KW-1185">Reference proteome</keyword>
<protein>
    <submittedName>
        <fullName evidence="2">Uncharacterized protein</fullName>
    </submittedName>
</protein>
<accession>B0CFQ4</accession>
<dbReference type="KEGG" id="amr:AM1_3212"/>
<dbReference type="AlphaFoldDB" id="B0CFQ4"/>
<reference evidence="2 3" key="1">
    <citation type="journal article" date="2008" name="Proc. Natl. Acad. Sci. U.S.A.">
        <title>Niche adaptation and genome expansion in the chlorophyll d-producing cyanobacterium Acaryochloris marina.</title>
        <authorList>
            <person name="Swingley W.D."/>
            <person name="Chen M."/>
            <person name="Cheung P.C."/>
            <person name="Conrad A.L."/>
            <person name="Dejesa L.C."/>
            <person name="Hao J."/>
            <person name="Honchak B.M."/>
            <person name="Karbach L.E."/>
            <person name="Kurdoglu A."/>
            <person name="Lahiri S."/>
            <person name="Mastrian S.D."/>
            <person name="Miyashita H."/>
            <person name="Page L."/>
            <person name="Ramakrishna P."/>
            <person name="Satoh S."/>
            <person name="Sattley W.M."/>
            <person name="Shimada Y."/>
            <person name="Taylor H.L."/>
            <person name="Tomo T."/>
            <person name="Tsuchiya T."/>
            <person name="Wang Z.T."/>
            <person name="Raymond J."/>
            <person name="Mimuro M."/>
            <person name="Blankenship R.E."/>
            <person name="Touchman J.W."/>
        </authorList>
    </citation>
    <scope>NUCLEOTIDE SEQUENCE [LARGE SCALE GENOMIC DNA]</scope>
    <source>
        <strain evidence="3">MBIC 11017</strain>
    </source>
</reference>
<dbReference type="eggNOG" id="ENOG5030U81">
    <property type="taxonomic scope" value="Bacteria"/>
</dbReference>
<evidence type="ECO:0000256" key="1">
    <source>
        <dbReference type="SAM" id="Phobius"/>
    </source>
</evidence>